<dbReference type="Gene3D" id="3.40.50.150">
    <property type="entry name" value="Vaccinia Virus protein VP39"/>
    <property type="match status" value="1"/>
</dbReference>
<evidence type="ECO:0000313" key="1">
    <source>
        <dbReference type="EMBL" id="OGD03347.1"/>
    </source>
</evidence>
<dbReference type="NCBIfam" id="TIGR01444">
    <property type="entry name" value="fkbM_fam"/>
    <property type="match status" value="1"/>
</dbReference>
<dbReference type="EMBL" id="MEXN01000007">
    <property type="protein sequence ID" value="OGD03347.1"/>
    <property type="molecule type" value="Genomic_DNA"/>
</dbReference>
<comment type="caution">
    <text evidence="1">The sequence shown here is derived from an EMBL/GenBank/DDBJ whole genome shotgun (WGS) entry which is preliminary data.</text>
</comment>
<sequence>MRFRLNRIFYYLRSVFVILKEVPPKSWLGLLRKRVYLRRFGIRLDILNFLDLLVIKEVVVDDEYRIGGLVGKVDKKIIDIGAGLGDCSILVAKRFPNSIIYSFEPDINYFNLLRNNIDLNGTYNIVPINAAISSLNDLFTHTHTLTLMC</sequence>
<reference evidence="1 2" key="1">
    <citation type="journal article" date="2016" name="Nat. Commun.">
        <title>Thousands of microbial genomes shed light on interconnected biogeochemical processes in an aquifer system.</title>
        <authorList>
            <person name="Anantharaman K."/>
            <person name="Brown C.T."/>
            <person name="Hug L.A."/>
            <person name="Sharon I."/>
            <person name="Castelle C.J."/>
            <person name="Probst A.J."/>
            <person name="Thomas B.C."/>
            <person name="Singh A."/>
            <person name="Wilkins M.J."/>
            <person name="Karaoz U."/>
            <person name="Brodie E.L."/>
            <person name="Williams K.H."/>
            <person name="Hubbard S.S."/>
            <person name="Banfield J.F."/>
        </authorList>
    </citation>
    <scope>NUCLEOTIDE SEQUENCE [LARGE SCALE GENOMIC DNA]</scope>
</reference>
<protein>
    <submittedName>
        <fullName evidence="1">Uncharacterized protein</fullName>
    </submittedName>
</protein>
<dbReference type="SUPFAM" id="SSF53335">
    <property type="entry name" value="S-adenosyl-L-methionine-dependent methyltransferases"/>
    <property type="match status" value="1"/>
</dbReference>
<proteinExistence type="predicted"/>
<dbReference type="Proteomes" id="UP000177080">
    <property type="component" value="Unassembled WGS sequence"/>
</dbReference>
<name>A0A1F4ZBU4_9BACT</name>
<dbReference type="InterPro" id="IPR029063">
    <property type="entry name" value="SAM-dependent_MTases_sf"/>
</dbReference>
<evidence type="ECO:0000313" key="2">
    <source>
        <dbReference type="Proteomes" id="UP000177080"/>
    </source>
</evidence>
<dbReference type="STRING" id="1797259.A2989_00765"/>
<gene>
    <name evidence="1" type="ORF">A2989_00765</name>
</gene>
<dbReference type="AlphaFoldDB" id="A0A1F4ZBU4"/>
<accession>A0A1F4ZBU4</accession>
<organism evidence="1 2">
    <name type="scientific">Candidatus Amesbacteria bacterium RIFCSPLOWO2_01_FULL_48_25</name>
    <dbReference type="NCBI Taxonomy" id="1797259"/>
    <lineage>
        <taxon>Bacteria</taxon>
        <taxon>Candidatus Amesiibacteriota</taxon>
    </lineage>
</organism>
<dbReference type="InterPro" id="IPR006342">
    <property type="entry name" value="FkbM_mtfrase"/>
</dbReference>